<dbReference type="PANTHER" id="PTHR45792:SF8">
    <property type="entry name" value="DIACYLGLYCEROL LIPASE-ALPHA"/>
    <property type="match status" value="1"/>
</dbReference>
<dbReference type="GO" id="GO:0019369">
    <property type="term" value="P:arachidonate metabolic process"/>
    <property type="evidence" value="ECO:0007669"/>
    <property type="project" value="TreeGrafter"/>
</dbReference>
<dbReference type="EnsemblMetazoa" id="MESCA007396-RA">
    <property type="protein sequence ID" value="MESCA007396-PA"/>
    <property type="gene ID" value="MESCA007396"/>
</dbReference>
<dbReference type="HOGENOM" id="CLU_1306125_0_0_1"/>
<name>T1GUI2_MEGSC</name>
<evidence type="ECO:0000256" key="3">
    <source>
        <dbReference type="ARBA" id="ARBA00023098"/>
    </source>
</evidence>
<keyword evidence="5" id="KW-0472">Membrane</keyword>
<proteinExistence type="predicted"/>
<evidence type="ECO:0000313" key="6">
    <source>
        <dbReference type="EnsemblMetazoa" id="MESCA007396-PA"/>
    </source>
</evidence>
<keyword evidence="5" id="KW-1133">Transmembrane helix</keyword>
<feature type="compositionally biased region" description="Basic and acidic residues" evidence="4">
    <location>
        <begin position="179"/>
        <end position="202"/>
    </location>
</feature>
<evidence type="ECO:0000256" key="2">
    <source>
        <dbReference type="ARBA" id="ARBA00022963"/>
    </source>
</evidence>
<feature type="region of interest" description="Disordered" evidence="4">
    <location>
        <begin position="179"/>
        <end position="211"/>
    </location>
</feature>
<keyword evidence="3" id="KW-0443">Lipid metabolism</keyword>
<dbReference type="EMBL" id="CAQQ02196047">
    <property type="status" value="NOT_ANNOTATED_CDS"/>
    <property type="molecule type" value="Genomic_DNA"/>
</dbReference>
<keyword evidence="2" id="KW-0442">Lipid degradation</keyword>
<dbReference type="EMBL" id="CAQQ02196046">
    <property type="status" value="NOT_ANNOTATED_CDS"/>
    <property type="molecule type" value="Genomic_DNA"/>
</dbReference>
<sequence>MDATCLTLGSLWTFKYLYIFPDKNVKIIIFIILLIGWIKLKVTLISIYCVYDRNGRSFVNGTLKEGQNKVKYQKTWDHRIRFLFGCVTSKKTSKISDISRIFGQYFIDLDVVPSDIVAGLKLLRKYQIREMEESIENKIVISIRGSLSMADAVTDLRGTNEVLPLKVARNDWLAHKDHMERMEPKLPPRRDYSNKLAGDRGRGRPVSDGWT</sequence>
<keyword evidence="7" id="KW-1185">Reference proteome</keyword>
<evidence type="ECO:0000256" key="5">
    <source>
        <dbReference type="SAM" id="Phobius"/>
    </source>
</evidence>
<evidence type="ECO:0000256" key="1">
    <source>
        <dbReference type="ARBA" id="ARBA00022801"/>
    </source>
</evidence>
<feature type="transmembrane region" description="Helical" evidence="5">
    <location>
        <begin position="27"/>
        <end position="51"/>
    </location>
</feature>
<organism evidence="6 7">
    <name type="scientific">Megaselia scalaris</name>
    <name type="common">Humpbacked fly</name>
    <name type="synonym">Phora scalaris</name>
    <dbReference type="NCBI Taxonomy" id="36166"/>
    <lineage>
        <taxon>Eukaryota</taxon>
        <taxon>Metazoa</taxon>
        <taxon>Ecdysozoa</taxon>
        <taxon>Arthropoda</taxon>
        <taxon>Hexapoda</taxon>
        <taxon>Insecta</taxon>
        <taxon>Pterygota</taxon>
        <taxon>Neoptera</taxon>
        <taxon>Endopterygota</taxon>
        <taxon>Diptera</taxon>
        <taxon>Brachycera</taxon>
        <taxon>Muscomorpha</taxon>
        <taxon>Platypezoidea</taxon>
        <taxon>Phoridae</taxon>
        <taxon>Megaseliini</taxon>
        <taxon>Megaselia</taxon>
    </lineage>
</organism>
<dbReference type="EMBL" id="CAQQ02196045">
    <property type="status" value="NOT_ANNOTATED_CDS"/>
    <property type="molecule type" value="Genomic_DNA"/>
</dbReference>
<reference evidence="6" key="2">
    <citation type="submission" date="2015-06" db="UniProtKB">
        <authorList>
            <consortium name="EnsemblMetazoa"/>
        </authorList>
    </citation>
    <scope>IDENTIFICATION</scope>
</reference>
<keyword evidence="5" id="KW-0812">Transmembrane</keyword>
<dbReference type="AlphaFoldDB" id="T1GUI2"/>
<evidence type="ECO:0000313" key="7">
    <source>
        <dbReference type="Proteomes" id="UP000015102"/>
    </source>
</evidence>
<reference evidence="7" key="1">
    <citation type="submission" date="2013-02" db="EMBL/GenBank/DDBJ databases">
        <authorList>
            <person name="Hughes D."/>
        </authorList>
    </citation>
    <scope>NUCLEOTIDE SEQUENCE</scope>
    <source>
        <strain>Durham</strain>
        <strain evidence="7">NC isolate 2 -- Noor lab</strain>
    </source>
</reference>
<accession>T1GUI2</accession>
<dbReference type="GO" id="GO:0016298">
    <property type="term" value="F:lipase activity"/>
    <property type="evidence" value="ECO:0007669"/>
    <property type="project" value="TreeGrafter"/>
</dbReference>
<dbReference type="GO" id="GO:0046340">
    <property type="term" value="P:diacylglycerol catabolic process"/>
    <property type="evidence" value="ECO:0007669"/>
    <property type="project" value="TreeGrafter"/>
</dbReference>
<evidence type="ECO:0000256" key="4">
    <source>
        <dbReference type="SAM" id="MobiDB-lite"/>
    </source>
</evidence>
<protein>
    <submittedName>
        <fullName evidence="6">Uncharacterized protein</fullName>
    </submittedName>
</protein>
<dbReference type="Proteomes" id="UP000015102">
    <property type="component" value="Unassembled WGS sequence"/>
</dbReference>
<keyword evidence="1" id="KW-0378">Hydrolase</keyword>
<dbReference type="STRING" id="36166.T1GUI2"/>
<dbReference type="InterPro" id="IPR052214">
    <property type="entry name" value="DAG_Lipase-Related"/>
</dbReference>
<dbReference type="PANTHER" id="PTHR45792">
    <property type="entry name" value="DIACYLGLYCEROL LIPASE HOMOLOG-RELATED"/>
    <property type="match status" value="1"/>
</dbReference>